<dbReference type="AlphaFoldDB" id="A0A3M0BL15"/>
<reference evidence="1 2" key="1">
    <citation type="submission" date="2018-10" db="EMBL/GenBank/DDBJ databases">
        <title>Genomic Encyclopedia of Archaeal and Bacterial Type Strains, Phase II (KMG-II): from individual species to whole genera.</title>
        <authorList>
            <person name="Goeker M."/>
        </authorList>
    </citation>
    <scope>NUCLEOTIDE SEQUENCE [LARGE SCALE GENOMIC DNA]</scope>
    <source>
        <strain evidence="1 2">VM1</strain>
    </source>
</reference>
<evidence type="ECO:0000313" key="1">
    <source>
        <dbReference type="EMBL" id="RMA97941.1"/>
    </source>
</evidence>
<proteinExistence type="predicted"/>
<evidence type="ECO:0000313" key="2">
    <source>
        <dbReference type="Proteomes" id="UP000280842"/>
    </source>
</evidence>
<evidence type="ECO:0008006" key="3">
    <source>
        <dbReference type="Google" id="ProtNLM"/>
    </source>
</evidence>
<sequence length="82" mass="9908">MKVRKNIVLSEVADKELKEMAKYYKKPQSVLIEELLKEKFREYQVKKRMKAFNRIIKRADFFAGITKNKTFQELKEEQGSEY</sequence>
<keyword evidence="2" id="KW-1185">Reference proteome</keyword>
<comment type="caution">
    <text evidence="1">The sequence shown here is derived from an EMBL/GenBank/DDBJ whole genome shotgun (WGS) entry which is preliminary data.</text>
</comment>
<accession>A0A3M0BL15</accession>
<dbReference type="Proteomes" id="UP000280842">
    <property type="component" value="Unassembled WGS sequence"/>
</dbReference>
<gene>
    <name evidence="1" type="ORF">CLV39_0577</name>
</gene>
<name>A0A3M0BL15_9AQUI</name>
<protein>
    <recommendedName>
        <fullName evidence="3">Ribbon-helix-helix CopG family protein</fullName>
    </recommendedName>
</protein>
<organism evidence="1 2">
    <name type="scientific">Hydrogenothermus marinus</name>
    <dbReference type="NCBI Taxonomy" id="133270"/>
    <lineage>
        <taxon>Bacteria</taxon>
        <taxon>Pseudomonadati</taxon>
        <taxon>Aquificota</taxon>
        <taxon>Aquificia</taxon>
        <taxon>Aquificales</taxon>
        <taxon>Hydrogenothermaceae</taxon>
        <taxon>Hydrogenothermus</taxon>
    </lineage>
</organism>
<dbReference type="EMBL" id="REFO01000010">
    <property type="protein sequence ID" value="RMA97941.1"/>
    <property type="molecule type" value="Genomic_DNA"/>
</dbReference>
<dbReference type="OrthoDB" id="15385at2"/>
<dbReference type="RefSeq" id="WP_121922703.1">
    <property type="nucleotide sequence ID" value="NZ_REFO01000010.1"/>
</dbReference>